<name>A0A8S2S9D9_9BILA</name>
<dbReference type="AlphaFoldDB" id="A0A8S2S9D9"/>
<keyword evidence="2" id="KW-0235">DNA replication</keyword>
<evidence type="ECO:0000313" key="6">
    <source>
        <dbReference type="EMBL" id="CAF4209827.1"/>
    </source>
</evidence>
<dbReference type="GO" id="GO:0005524">
    <property type="term" value="F:ATP binding"/>
    <property type="evidence" value="ECO:0007669"/>
    <property type="project" value="UniProtKB-KW"/>
</dbReference>
<evidence type="ECO:0000256" key="3">
    <source>
        <dbReference type="ARBA" id="ARBA00022741"/>
    </source>
</evidence>
<feature type="non-terminal residue" evidence="6">
    <location>
        <position position="82"/>
    </location>
</feature>
<dbReference type="GO" id="GO:0006271">
    <property type="term" value="P:DNA strand elongation involved in DNA replication"/>
    <property type="evidence" value="ECO:0007669"/>
    <property type="project" value="TreeGrafter"/>
</dbReference>
<evidence type="ECO:0000259" key="5">
    <source>
        <dbReference type="PROSITE" id="PS50051"/>
    </source>
</evidence>
<dbReference type="GO" id="GO:0000727">
    <property type="term" value="P:double-strand break repair via break-induced replication"/>
    <property type="evidence" value="ECO:0007669"/>
    <property type="project" value="TreeGrafter"/>
</dbReference>
<sequence>RLAQFRNLSERSDIYELLSNAIAPSIFGHEDIKKGILLQLFGGSKKCFSEAGRKSVRSQINILLCGDPGTAKSQLQQYVFRL</sequence>
<comment type="caution">
    <text evidence="6">The sequence shown here is derived from an EMBL/GenBank/DDBJ whole genome shotgun (WGS) entry which is preliminary data.</text>
</comment>
<dbReference type="Pfam" id="PF00493">
    <property type="entry name" value="MCM"/>
    <property type="match status" value="1"/>
</dbReference>
<dbReference type="GO" id="GO:1902975">
    <property type="term" value="P:mitotic DNA replication initiation"/>
    <property type="evidence" value="ECO:0007669"/>
    <property type="project" value="TreeGrafter"/>
</dbReference>
<keyword evidence="3" id="KW-0547">Nucleotide-binding</keyword>
<dbReference type="SUPFAM" id="SSF52540">
    <property type="entry name" value="P-loop containing nucleoside triphosphate hydrolases"/>
    <property type="match status" value="1"/>
</dbReference>
<dbReference type="PANTHER" id="PTHR11630:SF66">
    <property type="entry name" value="DNA REPLICATION LICENSING FACTOR MCM4"/>
    <property type="match status" value="1"/>
</dbReference>
<evidence type="ECO:0000313" key="7">
    <source>
        <dbReference type="Proteomes" id="UP000676336"/>
    </source>
</evidence>
<reference evidence="6" key="1">
    <citation type="submission" date="2021-02" db="EMBL/GenBank/DDBJ databases">
        <authorList>
            <person name="Nowell W R."/>
        </authorList>
    </citation>
    <scope>NUCLEOTIDE SEQUENCE</scope>
</reference>
<accession>A0A8S2S9D9</accession>
<feature type="domain" description="MCM C-terminal AAA(+) ATPase" evidence="5">
    <location>
        <begin position="14"/>
        <end position="82"/>
    </location>
</feature>
<dbReference type="GO" id="GO:0005634">
    <property type="term" value="C:nucleus"/>
    <property type="evidence" value="ECO:0007669"/>
    <property type="project" value="TreeGrafter"/>
</dbReference>
<feature type="non-terminal residue" evidence="6">
    <location>
        <position position="1"/>
    </location>
</feature>
<dbReference type="Gene3D" id="3.40.50.300">
    <property type="entry name" value="P-loop containing nucleotide triphosphate hydrolases"/>
    <property type="match status" value="1"/>
</dbReference>
<dbReference type="GO" id="GO:0003697">
    <property type="term" value="F:single-stranded DNA binding"/>
    <property type="evidence" value="ECO:0007669"/>
    <property type="project" value="TreeGrafter"/>
</dbReference>
<proteinExistence type="inferred from homology"/>
<gene>
    <name evidence="6" type="ORF">SMN809_LOCUS22262</name>
</gene>
<dbReference type="GO" id="GO:0042555">
    <property type="term" value="C:MCM complex"/>
    <property type="evidence" value="ECO:0007669"/>
    <property type="project" value="TreeGrafter"/>
</dbReference>
<evidence type="ECO:0000256" key="1">
    <source>
        <dbReference type="ARBA" id="ARBA00008010"/>
    </source>
</evidence>
<keyword evidence="4" id="KW-0067">ATP-binding</keyword>
<dbReference type="InterPro" id="IPR027417">
    <property type="entry name" value="P-loop_NTPase"/>
</dbReference>
<evidence type="ECO:0000256" key="2">
    <source>
        <dbReference type="ARBA" id="ARBA00022705"/>
    </source>
</evidence>
<dbReference type="InterPro" id="IPR001208">
    <property type="entry name" value="MCM_dom"/>
</dbReference>
<dbReference type="GO" id="GO:0017116">
    <property type="term" value="F:single-stranded DNA helicase activity"/>
    <property type="evidence" value="ECO:0007669"/>
    <property type="project" value="TreeGrafter"/>
</dbReference>
<dbReference type="EMBL" id="CAJOBI010019972">
    <property type="protein sequence ID" value="CAF4209827.1"/>
    <property type="molecule type" value="Genomic_DNA"/>
</dbReference>
<dbReference type="InterPro" id="IPR031327">
    <property type="entry name" value="MCM"/>
</dbReference>
<dbReference type="PANTHER" id="PTHR11630">
    <property type="entry name" value="DNA REPLICATION LICENSING FACTOR MCM FAMILY MEMBER"/>
    <property type="match status" value="1"/>
</dbReference>
<dbReference type="PROSITE" id="PS50051">
    <property type="entry name" value="MCM_2"/>
    <property type="match status" value="1"/>
</dbReference>
<comment type="similarity">
    <text evidence="1">Belongs to the MCM family.</text>
</comment>
<dbReference type="Proteomes" id="UP000676336">
    <property type="component" value="Unassembled WGS sequence"/>
</dbReference>
<protein>
    <recommendedName>
        <fullName evidence="5">MCM C-terminal AAA(+) ATPase domain-containing protein</fullName>
    </recommendedName>
</protein>
<organism evidence="6 7">
    <name type="scientific">Rotaria magnacalcarata</name>
    <dbReference type="NCBI Taxonomy" id="392030"/>
    <lineage>
        <taxon>Eukaryota</taxon>
        <taxon>Metazoa</taxon>
        <taxon>Spiralia</taxon>
        <taxon>Gnathifera</taxon>
        <taxon>Rotifera</taxon>
        <taxon>Eurotatoria</taxon>
        <taxon>Bdelloidea</taxon>
        <taxon>Philodinida</taxon>
        <taxon>Philodinidae</taxon>
        <taxon>Rotaria</taxon>
    </lineage>
</organism>
<evidence type="ECO:0000256" key="4">
    <source>
        <dbReference type="ARBA" id="ARBA00022840"/>
    </source>
</evidence>